<dbReference type="InterPro" id="IPR000055">
    <property type="entry name" value="Restrct_endonuc_typeI_TRD"/>
</dbReference>
<feature type="domain" description="Type I restriction modification DNA specificity" evidence="5">
    <location>
        <begin position="238"/>
        <end position="371"/>
    </location>
</feature>
<dbReference type="STRING" id="1218493.JF76_05560"/>
<feature type="domain" description="Type I restriction modification DNA specificity" evidence="5">
    <location>
        <begin position="19"/>
        <end position="172"/>
    </location>
</feature>
<gene>
    <name evidence="6" type="ORF">JF76_05560</name>
</gene>
<dbReference type="GO" id="GO:0003677">
    <property type="term" value="F:DNA binding"/>
    <property type="evidence" value="ECO:0007669"/>
    <property type="project" value="UniProtKB-KW"/>
</dbReference>
<dbReference type="PANTHER" id="PTHR30408">
    <property type="entry name" value="TYPE-1 RESTRICTION ENZYME ECOKI SPECIFICITY PROTEIN"/>
    <property type="match status" value="1"/>
</dbReference>
<reference evidence="6 7" key="1">
    <citation type="submission" date="2014-12" db="EMBL/GenBank/DDBJ databases">
        <title>Comparative genomics of the lactic acid bacteria isolated from the honey bee gut.</title>
        <authorList>
            <person name="Ellegaard K.M."/>
            <person name="Tamarit D."/>
            <person name="Javelind E."/>
            <person name="Olofsson T."/>
            <person name="Andersson S.G."/>
            <person name="Vasquez A."/>
        </authorList>
    </citation>
    <scope>NUCLEOTIDE SEQUENCE [LARGE SCALE GENOMIC DNA]</scope>
    <source>
        <strain evidence="6 7">Biut2</strain>
    </source>
</reference>
<dbReference type="InterPro" id="IPR052021">
    <property type="entry name" value="Type-I_RS_S_subunit"/>
</dbReference>
<evidence type="ECO:0000313" key="7">
    <source>
        <dbReference type="Proteomes" id="UP000033533"/>
    </source>
</evidence>
<proteinExistence type="inferred from homology"/>
<comment type="caution">
    <text evidence="6">The sequence shown here is derived from an EMBL/GenBank/DDBJ whole genome shotgun (WGS) entry which is preliminary data.</text>
</comment>
<organism evidence="6 7">
    <name type="scientific">Lactobacillus kullabergensis</name>
    <dbReference type="NCBI Taxonomy" id="1218493"/>
    <lineage>
        <taxon>Bacteria</taxon>
        <taxon>Bacillati</taxon>
        <taxon>Bacillota</taxon>
        <taxon>Bacilli</taxon>
        <taxon>Lactobacillales</taxon>
        <taxon>Lactobacillaceae</taxon>
        <taxon>Lactobacillus</taxon>
    </lineage>
</organism>
<dbReference type="OrthoDB" id="9795776at2"/>
<evidence type="ECO:0000256" key="2">
    <source>
        <dbReference type="ARBA" id="ARBA00022747"/>
    </source>
</evidence>
<sequence length="387" mass="45451">MNEHKAVPNIRFNGFEDVWKSMKFKNILNYERPDKYIVKSDNYSNNGIPVLTANKSFILGYTLESSFYEKPLPIIIFDDFTLDCKLVKFPFKIKSSAIKILSSNNFSDIWFDFYLLKATSFIKEGHARHYISIVQNKKINVPDKQEQQKIGNFFAKLDKLLDLQQQKIDKLELLKKTLLQKLFPKHDAKIPELRFKGCKEDWRDKKTLELVSERNSKIIPNDDYPLKAFIAKKGISEKGEKYNRSFLVKSRQKKYKKTEYGDLIYSSNNLEVGSIGINRYGNACISPVYSIFKVNNSLTYDFLGYLIQRKEFIFNMIRYRQGVTYGQWKIHESDFLNIQVLVPETIDEQQKIGNLLSKVDQLIELANKKLQNFQQIKKCLLQNMFVE</sequence>
<keyword evidence="3" id="KW-0238">DNA-binding</keyword>
<evidence type="ECO:0000256" key="4">
    <source>
        <dbReference type="SAM" id="Coils"/>
    </source>
</evidence>
<dbReference type="Gene3D" id="1.10.287.1120">
    <property type="entry name" value="Bipartite methylase S protein"/>
    <property type="match status" value="1"/>
</dbReference>
<dbReference type="SUPFAM" id="SSF116734">
    <property type="entry name" value="DNA methylase specificity domain"/>
    <property type="match status" value="2"/>
</dbReference>
<protein>
    <submittedName>
        <fullName evidence="6">Type I restriction modification DNA specificity domain protein</fullName>
    </submittedName>
</protein>
<dbReference type="Pfam" id="PF01420">
    <property type="entry name" value="Methylase_S"/>
    <property type="match status" value="2"/>
</dbReference>
<dbReference type="AlphaFoldDB" id="A0A0F4LG53"/>
<dbReference type="Gene3D" id="3.90.220.20">
    <property type="entry name" value="DNA methylase specificity domains"/>
    <property type="match status" value="1"/>
</dbReference>
<dbReference type="PANTHER" id="PTHR30408:SF12">
    <property type="entry name" value="TYPE I RESTRICTION ENZYME MJAVIII SPECIFICITY SUBUNIT"/>
    <property type="match status" value="1"/>
</dbReference>
<evidence type="ECO:0000259" key="5">
    <source>
        <dbReference type="Pfam" id="PF01420"/>
    </source>
</evidence>
<evidence type="ECO:0000256" key="1">
    <source>
        <dbReference type="ARBA" id="ARBA00010923"/>
    </source>
</evidence>
<feature type="coiled-coil region" evidence="4">
    <location>
        <begin position="154"/>
        <end position="181"/>
    </location>
</feature>
<dbReference type="InterPro" id="IPR044946">
    <property type="entry name" value="Restrct_endonuc_typeI_TRD_sf"/>
</dbReference>
<evidence type="ECO:0000313" key="6">
    <source>
        <dbReference type="EMBL" id="KJY57570.1"/>
    </source>
</evidence>
<keyword evidence="4" id="KW-0175">Coiled coil</keyword>
<accession>A0A0F4LG53</accession>
<name>A0A0F4LG53_9LACO</name>
<comment type="similarity">
    <text evidence="1">Belongs to the type-I restriction system S methylase family.</text>
</comment>
<dbReference type="Proteomes" id="UP000033533">
    <property type="component" value="Unassembled WGS sequence"/>
</dbReference>
<evidence type="ECO:0000256" key="3">
    <source>
        <dbReference type="ARBA" id="ARBA00023125"/>
    </source>
</evidence>
<dbReference type="GO" id="GO:0009307">
    <property type="term" value="P:DNA restriction-modification system"/>
    <property type="evidence" value="ECO:0007669"/>
    <property type="project" value="UniProtKB-KW"/>
</dbReference>
<dbReference type="PATRIC" id="fig|1218493.3.peg.593"/>
<dbReference type="HOGENOM" id="CLU_021095_0_2_9"/>
<dbReference type="EMBL" id="JXBY01000013">
    <property type="protein sequence ID" value="KJY57570.1"/>
    <property type="molecule type" value="Genomic_DNA"/>
</dbReference>
<dbReference type="RefSeq" id="WP_052697055.1">
    <property type="nucleotide sequence ID" value="NZ_JBHSZS010000007.1"/>
</dbReference>
<keyword evidence="2" id="KW-0680">Restriction system</keyword>